<keyword evidence="3" id="KW-1185">Reference proteome</keyword>
<dbReference type="Gene3D" id="3.40.50.360">
    <property type="match status" value="1"/>
</dbReference>
<name>A0ABS3UEZ7_9ACTN</name>
<gene>
    <name evidence="2" type="ORF">J5X75_07450</name>
</gene>
<dbReference type="EMBL" id="JAGFNS010000004">
    <property type="protein sequence ID" value="MBO3737352.1"/>
    <property type="molecule type" value="Genomic_DNA"/>
</dbReference>
<evidence type="ECO:0000313" key="3">
    <source>
        <dbReference type="Proteomes" id="UP000679690"/>
    </source>
</evidence>
<dbReference type="RefSeq" id="WP_208466567.1">
    <property type="nucleotide sequence ID" value="NZ_JAGFNS010000004.1"/>
</dbReference>
<accession>A0ABS3UEZ7</accession>
<dbReference type="InterPro" id="IPR008254">
    <property type="entry name" value="Flavodoxin/NO_synth"/>
</dbReference>
<dbReference type="PROSITE" id="PS00201">
    <property type="entry name" value="FLAVODOXIN"/>
    <property type="match status" value="1"/>
</dbReference>
<dbReference type="Proteomes" id="UP000679690">
    <property type="component" value="Unassembled WGS sequence"/>
</dbReference>
<dbReference type="SUPFAM" id="SSF52218">
    <property type="entry name" value="Flavoproteins"/>
    <property type="match status" value="1"/>
</dbReference>
<dbReference type="Pfam" id="PF00258">
    <property type="entry name" value="Flavodoxin_1"/>
    <property type="match status" value="1"/>
</dbReference>
<dbReference type="PROSITE" id="PS50902">
    <property type="entry name" value="FLAVODOXIN_LIKE"/>
    <property type="match status" value="1"/>
</dbReference>
<protein>
    <submittedName>
        <fullName evidence="2">Flavodoxin domain-containing protein</fullName>
    </submittedName>
</protein>
<evidence type="ECO:0000313" key="2">
    <source>
        <dbReference type="EMBL" id="MBO3737352.1"/>
    </source>
</evidence>
<sequence>MRALVVYESMFGNTAAVANAVAEGLAGAFEVTLADVRERPPVAGVDLLVVGAPTHAFGLSRPSTRADAGKQGEVRAGARETGIREYLDAASPLAGLPVAAFDTRMDTRFPTGSAARKALRRLHGLGGQPVVPAEDFRVGGMTGPLVAGEIERARRWARKVADRHTSSAA</sequence>
<dbReference type="InterPro" id="IPR001226">
    <property type="entry name" value="Flavodoxin_CS"/>
</dbReference>
<organism evidence="2 3">
    <name type="scientific">Actinoplanes flavus</name>
    <dbReference type="NCBI Taxonomy" id="2820290"/>
    <lineage>
        <taxon>Bacteria</taxon>
        <taxon>Bacillati</taxon>
        <taxon>Actinomycetota</taxon>
        <taxon>Actinomycetes</taxon>
        <taxon>Micromonosporales</taxon>
        <taxon>Micromonosporaceae</taxon>
        <taxon>Actinoplanes</taxon>
    </lineage>
</organism>
<proteinExistence type="predicted"/>
<reference evidence="2 3" key="1">
    <citation type="submission" date="2021-03" db="EMBL/GenBank/DDBJ databases">
        <title>Actinoplanes flavus sp. nov., a novel actinomycete isolated from Coconut Palm rhizosphere soil.</title>
        <authorList>
            <person name="Luo X."/>
        </authorList>
    </citation>
    <scope>NUCLEOTIDE SEQUENCE [LARGE SCALE GENOMIC DNA]</scope>
    <source>
        <strain evidence="2 3">NEAU-H7</strain>
    </source>
</reference>
<evidence type="ECO:0000259" key="1">
    <source>
        <dbReference type="PROSITE" id="PS50902"/>
    </source>
</evidence>
<comment type="caution">
    <text evidence="2">The sequence shown here is derived from an EMBL/GenBank/DDBJ whole genome shotgun (WGS) entry which is preliminary data.</text>
</comment>
<feature type="domain" description="Flavodoxin-like" evidence="1">
    <location>
        <begin position="3"/>
        <end position="161"/>
    </location>
</feature>
<dbReference type="InterPro" id="IPR029039">
    <property type="entry name" value="Flavoprotein-like_sf"/>
</dbReference>